<sequence>MPGGTGNALIVAVRTVVATHSGSRPLLNCGTELIIEKTVIGHYPDLPNREYDVVGFLPMAHVAPARTPCVRRGRRHCSGHRGSPRRSRAS</sequence>
<organism evidence="1 2">
    <name type="scientific">Streptomyces formicae</name>
    <dbReference type="NCBI Taxonomy" id="1616117"/>
    <lineage>
        <taxon>Bacteria</taxon>
        <taxon>Bacillati</taxon>
        <taxon>Actinomycetota</taxon>
        <taxon>Actinomycetes</taxon>
        <taxon>Kitasatosporales</taxon>
        <taxon>Streptomycetaceae</taxon>
        <taxon>Streptomyces</taxon>
    </lineage>
</organism>
<keyword evidence="2" id="KW-1185">Reference proteome</keyword>
<name>A0A291QNL9_9ACTN</name>
<accession>A0A291QNL9</accession>
<proteinExistence type="predicted"/>
<evidence type="ECO:0000313" key="1">
    <source>
        <dbReference type="EMBL" id="ATL33123.1"/>
    </source>
</evidence>
<dbReference type="EMBL" id="CP022685">
    <property type="protein sequence ID" value="ATL33123.1"/>
    <property type="molecule type" value="Genomic_DNA"/>
</dbReference>
<dbReference type="Proteomes" id="UP000221011">
    <property type="component" value="Chromosome"/>
</dbReference>
<gene>
    <name evidence="1" type="ORF">KY5_8105</name>
</gene>
<dbReference type="KEGG" id="sfk:KY5_8105"/>
<reference evidence="1 2" key="1">
    <citation type="submission" date="2017-08" db="EMBL/GenBank/DDBJ databases">
        <title>Complete Genome Sequence of Streptomyces formicae KY5, the formicamycin producer.</title>
        <authorList>
            <person name="Holmes N.A."/>
            <person name="Devine R."/>
            <person name="Qin Z."/>
            <person name="Seipke R.F."/>
            <person name="Wilkinson B."/>
            <person name="Hutchings M.I."/>
        </authorList>
    </citation>
    <scope>NUCLEOTIDE SEQUENCE [LARGE SCALE GENOMIC DNA]</scope>
    <source>
        <strain evidence="1 2">KY5</strain>
    </source>
</reference>
<dbReference type="AlphaFoldDB" id="A0A291QNL9"/>
<evidence type="ECO:0000313" key="2">
    <source>
        <dbReference type="Proteomes" id="UP000221011"/>
    </source>
</evidence>
<protein>
    <submittedName>
        <fullName evidence="1">Uncharacterized protein</fullName>
    </submittedName>
</protein>